<evidence type="ECO:0000313" key="3">
    <source>
        <dbReference type="Proteomes" id="UP000194236"/>
    </source>
</evidence>
<keyword evidence="3" id="KW-1185">Reference proteome</keyword>
<feature type="non-terminal residue" evidence="2">
    <location>
        <position position="1"/>
    </location>
</feature>
<reference evidence="2 3" key="1">
    <citation type="submission" date="2017-03" db="EMBL/GenBank/DDBJ databases">
        <title>Genome Survey of Euroglyphus maynei.</title>
        <authorList>
            <person name="Arlian L.G."/>
            <person name="Morgan M.S."/>
            <person name="Rider S.D."/>
        </authorList>
    </citation>
    <scope>NUCLEOTIDE SEQUENCE [LARGE SCALE GENOMIC DNA]</scope>
    <source>
        <strain evidence="2">Arlian Lab</strain>
        <tissue evidence="2">Whole body</tissue>
    </source>
</reference>
<dbReference type="AlphaFoldDB" id="A0A1Y3BG64"/>
<sequence>DRYWAVTNVDYIHKRRNGRRIVAPILGWRDIEFYRRIENKQCLLSQDVTYQIFATCASFYLPLLLILLLYWRIFKVSLGIFFQMN</sequence>
<proteinExistence type="predicted"/>
<dbReference type="EMBL" id="MUJZ01025940">
    <property type="protein sequence ID" value="OTF78868.1"/>
    <property type="molecule type" value="Genomic_DNA"/>
</dbReference>
<protein>
    <submittedName>
        <fullName evidence="2">Uncharacterized protein</fullName>
    </submittedName>
</protein>
<dbReference type="OrthoDB" id="6416825at2759"/>
<keyword evidence="1" id="KW-1133">Transmembrane helix</keyword>
<dbReference type="Gene3D" id="1.20.1070.10">
    <property type="entry name" value="Rhodopsin 7-helix transmembrane proteins"/>
    <property type="match status" value="1"/>
</dbReference>
<feature type="transmembrane region" description="Helical" evidence="1">
    <location>
        <begin position="48"/>
        <end position="71"/>
    </location>
</feature>
<accession>A0A1Y3BG64</accession>
<keyword evidence="1" id="KW-0812">Transmembrane</keyword>
<evidence type="ECO:0000313" key="2">
    <source>
        <dbReference type="EMBL" id="OTF78868.1"/>
    </source>
</evidence>
<dbReference type="Proteomes" id="UP000194236">
    <property type="component" value="Unassembled WGS sequence"/>
</dbReference>
<comment type="caution">
    <text evidence="2">The sequence shown here is derived from an EMBL/GenBank/DDBJ whole genome shotgun (WGS) entry which is preliminary data.</text>
</comment>
<organism evidence="2 3">
    <name type="scientific">Euroglyphus maynei</name>
    <name type="common">Mayne's house dust mite</name>
    <dbReference type="NCBI Taxonomy" id="6958"/>
    <lineage>
        <taxon>Eukaryota</taxon>
        <taxon>Metazoa</taxon>
        <taxon>Ecdysozoa</taxon>
        <taxon>Arthropoda</taxon>
        <taxon>Chelicerata</taxon>
        <taxon>Arachnida</taxon>
        <taxon>Acari</taxon>
        <taxon>Acariformes</taxon>
        <taxon>Sarcoptiformes</taxon>
        <taxon>Astigmata</taxon>
        <taxon>Psoroptidia</taxon>
        <taxon>Analgoidea</taxon>
        <taxon>Pyroglyphidae</taxon>
        <taxon>Pyroglyphinae</taxon>
        <taxon>Euroglyphus</taxon>
    </lineage>
</organism>
<gene>
    <name evidence="2" type="ORF">BLA29_014257</name>
</gene>
<keyword evidence="1" id="KW-0472">Membrane</keyword>
<name>A0A1Y3BG64_EURMA</name>
<dbReference type="SUPFAM" id="SSF81321">
    <property type="entry name" value="Family A G protein-coupled receptor-like"/>
    <property type="match status" value="1"/>
</dbReference>
<evidence type="ECO:0000256" key="1">
    <source>
        <dbReference type="SAM" id="Phobius"/>
    </source>
</evidence>